<evidence type="ECO:0000313" key="2">
    <source>
        <dbReference type="EMBL" id="KXT29109.1"/>
    </source>
</evidence>
<name>A0A139JQ72_9MOLU</name>
<dbReference type="GO" id="GO:0008289">
    <property type="term" value="F:lipid binding"/>
    <property type="evidence" value="ECO:0007669"/>
    <property type="project" value="UniProtKB-KW"/>
</dbReference>
<reference evidence="2 3" key="1">
    <citation type="submission" date="2016-02" db="EMBL/GenBank/DDBJ databases">
        <title>A draft genome sequence of Candidatus Phytoplasma oryzae strain Mbita1, the causative agent of Napier Grass stunt disease in Kenya.</title>
        <authorList>
            <person name="Fischer A."/>
            <person name="Santa-Cruz I."/>
            <person name="Wambua L."/>
            <person name="Olds C."/>
            <person name="Midega C."/>
            <person name="Dickinson M."/>
            <person name="Kawicha P."/>
            <person name="Khan Z."/>
            <person name="Masiga D."/>
            <person name="Jores J."/>
            <person name="Bernd S."/>
        </authorList>
    </citation>
    <scope>NUCLEOTIDE SEQUENCE [LARGE SCALE GENOMIC DNA]</scope>
    <source>
        <strain evidence="2">Mbita1</strain>
    </source>
</reference>
<proteinExistence type="predicted"/>
<comment type="caution">
    <text evidence="2">The sequence shown here is derived from an EMBL/GenBank/DDBJ whole genome shotgun (WGS) entry which is preliminary data.</text>
</comment>
<organism evidence="2 3">
    <name type="scientific">Candidatus Phytoplasma oryzae</name>
    <dbReference type="NCBI Taxonomy" id="203274"/>
    <lineage>
        <taxon>Bacteria</taxon>
        <taxon>Bacillati</taxon>
        <taxon>Mycoplasmatota</taxon>
        <taxon>Mollicutes</taxon>
        <taxon>Acholeplasmatales</taxon>
        <taxon>Acholeplasmataceae</taxon>
        <taxon>Candidatus Phytoplasma</taxon>
        <taxon>16SrXI (Rice yellow dwarf group)</taxon>
    </lineage>
</organism>
<dbReference type="Proteomes" id="UP000070069">
    <property type="component" value="Unassembled WGS sequence"/>
</dbReference>
<evidence type="ECO:0000256" key="1">
    <source>
        <dbReference type="ARBA" id="ARBA00023121"/>
    </source>
</evidence>
<evidence type="ECO:0000313" key="3">
    <source>
        <dbReference type="Proteomes" id="UP000070069"/>
    </source>
</evidence>
<sequence length="290" mass="33431">MNKFDKKMIKVTAISTSCLDYYHDKPKNIDLIRIKILIDNKEYIDGQDITALDFYNKLNNNSKISVKTSQPSLGDLVNYFEKISQKYEKVFIPTLSKKLSGTYNTIIQAQKMVKEKIKVIPYDTNTISFSEGFFALESERLFSKGNSVEEVTKYLDFFKKNNTIFFMVGCLKRLIKSGRLNKTKGFLGRLFRIKPILQLDNQGQIKIIDKKIKLDNAFYSIINNIRNYTKDKKFLIHILFTNHDDGLKNKFQLILKKELQINDIIEIPISPSIGVHLGANVIGVGIILKN</sequence>
<dbReference type="PATRIC" id="fig|203274.3.peg.161"/>
<gene>
    <name evidence="2" type="ORF">AXA84_0370</name>
</gene>
<dbReference type="AlphaFoldDB" id="A0A139JQ72"/>
<dbReference type="InterPro" id="IPR050270">
    <property type="entry name" value="DegV_domain_contain"/>
</dbReference>
<accession>A0A139JQ72</accession>
<dbReference type="NCBIfam" id="TIGR00762">
    <property type="entry name" value="DegV"/>
    <property type="match status" value="1"/>
</dbReference>
<dbReference type="RefSeq" id="WP_235590207.1">
    <property type="nucleotide sequence ID" value="NZ_JHUK01000003.1"/>
</dbReference>
<dbReference type="SUPFAM" id="SSF82549">
    <property type="entry name" value="DAK1/DegV-like"/>
    <property type="match status" value="1"/>
</dbReference>
<dbReference type="Gene3D" id="3.40.50.10170">
    <property type="match status" value="1"/>
</dbReference>
<keyword evidence="1" id="KW-0446">Lipid-binding</keyword>
<dbReference type="InterPro" id="IPR003797">
    <property type="entry name" value="DegV"/>
</dbReference>
<dbReference type="Gene3D" id="3.30.1180.10">
    <property type="match status" value="1"/>
</dbReference>
<dbReference type="Pfam" id="PF02645">
    <property type="entry name" value="DegV"/>
    <property type="match status" value="1"/>
</dbReference>
<dbReference type="PANTHER" id="PTHR33434">
    <property type="entry name" value="DEGV DOMAIN-CONTAINING PROTEIN DR_1986-RELATED"/>
    <property type="match status" value="1"/>
</dbReference>
<dbReference type="InterPro" id="IPR043168">
    <property type="entry name" value="DegV_C"/>
</dbReference>
<dbReference type="PROSITE" id="PS51482">
    <property type="entry name" value="DEGV"/>
    <property type="match status" value="1"/>
</dbReference>
<dbReference type="EMBL" id="LTBM01000014">
    <property type="protein sequence ID" value="KXT29109.1"/>
    <property type="molecule type" value="Genomic_DNA"/>
</dbReference>
<protein>
    <submittedName>
        <fullName evidence="2">EDD, DegV family domain protein</fullName>
    </submittedName>
</protein>
<dbReference type="PANTHER" id="PTHR33434:SF2">
    <property type="entry name" value="FATTY ACID-BINDING PROTEIN TM_1468"/>
    <property type="match status" value="1"/>
</dbReference>